<evidence type="ECO:0000313" key="1">
    <source>
        <dbReference type="EMBL" id="MDM1047373.1"/>
    </source>
</evidence>
<gene>
    <name evidence="1" type="ORF">HX018_03850</name>
</gene>
<dbReference type="InterPro" id="IPR015996">
    <property type="entry name" value="UCP028451"/>
</dbReference>
<dbReference type="EMBL" id="JACAGK010000007">
    <property type="protein sequence ID" value="MDM1047373.1"/>
    <property type="molecule type" value="Genomic_DNA"/>
</dbReference>
<dbReference type="RefSeq" id="WP_286650512.1">
    <property type="nucleotide sequence ID" value="NZ_JACAGK010000007.1"/>
</dbReference>
<dbReference type="Proteomes" id="UP001170954">
    <property type="component" value="Unassembled WGS sequence"/>
</dbReference>
<dbReference type="PANTHER" id="PTHR36452">
    <property type="entry name" value="CHROMOSOME 12, WHOLE GENOME SHOTGUN SEQUENCE"/>
    <property type="match status" value="1"/>
</dbReference>
<dbReference type="Pfam" id="PF09365">
    <property type="entry name" value="DUF2461"/>
    <property type="match status" value="1"/>
</dbReference>
<sequence length="220" mass="25671">MKIEKASFEFLVSLKENNNREWFQEHKAAYDAAHNNVIEFIEAIIQRLADLDPHIHTDISAKKCLFRIYRDVRFSKNKDPYKSWFAAGISVDGRKLAGPEYYIHIAPEDTFLAVGYWRPEKQHLEAIRQEIDYNAKDLFESLEKGGWKPENMSSEDKLSRPPAGYAADHEHIDILKHRSFILSKNISRKDMESNKALDIVIKSYESMIPFKQFIHTALDQ</sequence>
<comment type="caution">
    <text evidence="1">The sequence shown here is derived from an EMBL/GenBank/DDBJ whole genome shotgun (WGS) entry which is preliminary data.</text>
</comment>
<reference evidence="1" key="2">
    <citation type="journal article" date="2022" name="Sci. Total Environ.">
        <title>Prevalence, transmission, and molecular epidemiology of tet(X)-positive bacteria among humans, animals, and environmental niches in China: An epidemiological, and genomic-based study.</title>
        <authorList>
            <person name="Dong N."/>
            <person name="Zeng Y."/>
            <person name="Cai C."/>
            <person name="Sun C."/>
            <person name="Lu J."/>
            <person name="Liu C."/>
            <person name="Zhou H."/>
            <person name="Sun Q."/>
            <person name="Shu L."/>
            <person name="Wang H."/>
            <person name="Wang Y."/>
            <person name="Wang S."/>
            <person name="Wu C."/>
            <person name="Chan E.W."/>
            <person name="Chen G."/>
            <person name="Shen Z."/>
            <person name="Chen S."/>
            <person name="Zhang R."/>
        </authorList>
    </citation>
    <scope>NUCLEOTIDE SEQUENCE</scope>
    <source>
        <strain evidence="1">R1692</strain>
    </source>
</reference>
<dbReference type="NCBIfam" id="TIGR02453">
    <property type="entry name" value="TIGR02453 family protein"/>
    <property type="match status" value="1"/>
</dbReference>
<accession>A0ABT7NJJ0</accession>
<reference evidence="1" key="1">
    <citation type="submission" date="2020-06" db="EMBL/GenBank/DDBJ databases">
        <authorList>
            <person name="Dong N."/>
        </authorList>
    </citation>
    <scope>NUCLEOTIDE SEQUENCE</scope>
    <source>
        <strain evidence="1">R1692</strain>
    </source>
</reference>
<evidence type="ECO:0000313" key="2">
    <source>
        <dbReference type="Proteomes" id="UP001170954"/>
    </source>
</evidence>
<dbReference type="PANTHER" id="PTHR36452:SF1">
    <property type="entry name" value="DUF2461 DOMAIN-CONTAINING PROTEIN"/>
    <property type="match status" value="1"/>
</dbReference>
<dbReference type="InterPro" id="IPR012808">
    <property type="entry name" value="CHP02453"/>
</dbReference>
<organism evidence="1 2">
    <name type="scientific">Sphingobacterium hotanense</name>
    <dbReference type="NCBI Taxonomy" id="649196"/>
    <lineage>
        <taxon>Bacteria</taxon>
        <taxon>Pseudomonadati</taxon>
        <taxon>Bacteroidota</taxon>
        <taxon>Sphingobacteriia</taxon>
        <taxon>Sphingobacteriales</taxon>
        <taxon>Sphingobacteriaceae</taxon>
        <taxon>Sphingobacterium</taxon>
    </lineage>
</organism>
<proteinExistence type="predicted"/>
<keyword evidence="2" id="KW-1185">Reference proteome</keyword>
<dbReference type="PIRSF" id="PIRSF028451">
    <property type="entry name" value="UCP028451"/>
    <property type="match status" value="1"/>
</dbReference>
<name>A0ABT7NJJ0_9SPHI</name>
<protein>
    <submittedName>
        <fullName evidence="1">DUF2461 domain-containing protein</fullName>
    </submittedName>
</protein>